<dbReference type="Gene3D" id="3.40.50.2300">
    <property type="match status" value="2"/>
</dbReference>
<dbReference type="EC" id="2.7.13.3" evidence="2"/>
<dbReference type="Pfam" id="PF00512">
    <property type="entry name" value="HisKA"/>
    <property type="match status" value="1"/>
</dbReference>
<evidence type="ECO:0000259" key="10">
    <source>
        <dbReference type="PROSITE" id="PS50109"/>
    </source>
</evidence>
<dbReference type="PANTHER" id="PTHR43711">
    <property type="entry name" value="TWO-COMPONENT HISTIDINE KINASE"/>
    <property type="match status" value="1"/>
</dbReference>
<keyword evidence="3" id="KW-0597">Phosphoprotein</keyword>
<dbReference type="PANTHER" id="PTHR43711:SF26">
    <property type="entry name" value="SENSOR HISTIDINE KINASE RCSC"/>
    <property type="match status" value="1"/>
</dbReference>
<evidence type="ECO:0000256" key="5">
    <source>
        <dbReference type="ARBA" id="ARBA00022741"/>
    </source>
</evidence>
<keyword evidence="6 11" id="KW-0418">Kinase</keyword>
<dbReference type="GeneID" id="82205552"/>
<dbReference type="InterPro" id="IPR050736">
    <property type="entry name" value="Sensor_HK_Regulatory"/>
</dbReference>
<dbReference type="SUPFAM" id="SSF47384">
    <property type="entry name" value="Homodimeric domain of signal transducing histidine kinase"/>
    <property type="match status" value="1"/>
</dbReference>
<dbReference type="EMBL" id="LN555523">
    <property type="protein sequence ID" value="CED94126.1"/>
    <property type="molecule type" value="Genomic_DNA"/>
</dbReference>
<dbReference type="GO" id="GO:0005524">
    <property type="term" value="F:ATP binding"/>
    <property type="evidence" value="ECO:0007669"/>
    <property type="project" value="UniProtKB-KW"/>
</dbReference>
<feature type="domain" description="Histidine kinase" evidence="10">
    <location>
        <begin position="411"/>
        <end position="632"/>
    </location>
</feature>
<dbReference type="CDD" id="cd00082">
    <property type="entry name" value="HisKA"/>
    <property type="match status" value="1"/>
</dbReference>
<dbReference type="GO" id="GO:0000155">
    <property type="term" value="F:phosphorelay sensor kinase activity"/>
    <property type="evidence" value="ECO:0007669"/>
    <property type="project" value="InterPro"/>
</dbReference>
<dbReference type="Gene3D" id="3.30.565.10">
    <property type="entry name" value="Histidine kinase-like ATPase, C-terminal domain"/>
    <property type="match status" value="1"/>
</dbReference>
<dbReference type="InterPro" id="IPR005467">
    <property type="entry name" value="His_kinase_dom"/>
</dbReference>
<keyword evidence="9" id="KW-1133">Transmembrane helix</keyword>
<organism evidence="11 12">
    <name type="scientific">Romboutsia ilealis</name>
    <dbReference type="NCBI Taxonomy" id="1115758"/>
    <lineage>
        <taxon>Bacteria</taxon>
        <taxon>Bacillati</taxon>
        <taxon>Bacillota</taxon>
        <taxon>Clostridia</taxon>
        <taxon>Peptostreptococcales</taxon>
        <taxon>Peptostreptococcaceae</taxon>
        <taxon>Romboutsia</taxon>
    </lineage>
</organism>
<dbReference type="InterPro" id="IPR004358">
    <property type="entry name" value="Sig_transdc_His_kin-like_C"/>
</dbReference>
<dbReference type="InterPro" id="IPR003661">
    <property type="entry name" value="HisK_dim/P_dom"/>
</dbReference>
<dbReference type="AlphaFoldDB" id="A0A1V1I1M6"/>
<comment type="catalytic activity">
    <reaction evidence="1">
        <text>ATP + protein L-histidine = ADP + protein N-phospho-L-histidine.</text>
        <dbReference type="EC" id="2.7.13.3"/>
    </reaction>
</comment>
<evidence type="ECO:0000256" key="4">
    <source>
        <dbReference type="ARBA" id="ARBA00022679"/>
    </source>
</evidence>
<evidence type="ECO:0000256" key="3">
    <source>
        <dbReference type="ARBA" id="ARBA00022553"/>
    </source>
</evidence>
<evidence type="ECO:0000256" key="2">
    <source>
        <dbReference type="ARBA" id="ARBA00012438"/>
    </source>
</evidence>
<dbReference type="InterPro" id="IPR036890">
    <property type="entry name" value="HATPase_C_sf"/>
</dbReference>
<evidence type="ECO:0000256" key="1">
    <source>
        <dbReference type="ARBA" id="ARBA00000085"/>
    </source>
</evidence>
<dbReference type="CDD" id="cd00075">
    <property type="entry name" value="HATPase"/>
    <property type="match status" value="1"/>
</dbReference>
<evidence type="ECO:0000313" key="12">
    <source>
        <dbReference type="Proteomes" id="UP000245622"/>
    </source>
</evidence>
<dbReference type="SUPFAM" id="SSF55874">
    <property type="entry name" value="ATPase domain of HSP90 chaperone/DNA topoisomerase II/histidine kinase"/>
    <property type="match status" value="1"/>
</dbReference>
<keyword evidence="4 11" id="KW-0808">Transferase</keyword>
<keyword evidence="9" id="KW-0472">Membrane</keyword>
<dbReference type="InterPro" id="IPR036097">
    <property type="entry name" value="HisK_dim/P_sf"/>
</dbReference>
<dbReference type="Pfam" id="PF02518">
    <property type="entry name" value="HATPase_c"/>
    <property type="match status" value="1"/>
</dbReference>
<keyword evidence="12" id="KW-1185">Reference proteome</keyword>
<dbReference type="SMART" id="SM00388">
    <property type="entry name" value="HisKA"/>
    <property type="match status" value="1"/>
</dbReference>
<evidence type="ECO:0000256" key="8">
    <source>
        <dbReference type="ARBA" id="ARBA00023012"/>
    </source>
</evidence>
<dbReference type="Proteomes" id="UP000245622">
    <property type="component" value="Chromosome 1"/>
</dbReference>
<evidence type="ECO:0000256" key="7">
    <source>
        <dbReference type="ARBA" id="ARBA00022840"/>
    </source>
</evidence>
<dbReference type="Gene3D" id="1.10.287.130">
    <property type="match status" value="1"/>
</dbReference>
<keyword evidence="8" id="KW-0902">Two-component regulatory system</keyword>
<dbReference type="KEGG" id="ril:CRIB_1519"/>
<dbReference type="InterPro" id="IPR003594">
    <property type="entry name" value="HATPase_dom"/>
</dbReference>
<dbReference type="PRINTS" id="PR00344">
    <property type="entry name" value="BCTRLSENSOR"/>
</dbReference>
<proteinExistence type="predicted"/>
<evidence type="ECO:0000256" key="6">
    <source>
        <dbReference type="ARBA" id="ARBA00022777"/>
    </source>
</evidence>
<dbReference type="SMART" id="SM00387">
    <property type="entry name" value="HATPase_c"/>
    <property type="match status" value="1"/>
</dbReference>
<reference evidence="11 12" key="1">
    <citation type="submission" date="2014-04" db="EMBL/GenBank/DDBJ databases">
        <authorList>
            <person name="Hornung B.V."/>
        </authorList>
    </citation>
    <scope>NUCLEOTIDE SEQUENCE [LARGE SCALE GENOMIC DNA]</scope>
    <source>
        <strain evidence="11 12">CRIB</strain>
    </source>
</reference>
<evidence type="ECO:0000256" key="9">
    <source>
        <dbReference type="SAM" id="Phobius"/>
    </source>
</evidence>
<feature type="transmembrane region" description="Helical" evidence="9">
    <location>
        <begin position="359"/>
        <end position="383"/>
    </location>
</feature>
<evidence type="ECO:0000313" key="11">
    <source>
        <dbReference type="EMBL" id="CED94126.1"/>
    </source>
</evidence>
<accession>A0A1V1I1M6</accession>
<dbReference type="RefSeq" id="WP_180701669.1">
    <property type="nucleotide sequence ID" value="NZ_LN555523.1"/>
</dbReference>
<feature type="transmembrane region" description="Helical" evidence="9">
    <location>
        <begin position="5"/>
        <end position="29"/>
    </location>
</feature>
<dbReference type="PROSITE" id="PS50109">
    <property type="entry name" value="HIS_KIN"/>
    <property type="match status" value="1"/>
</dbReference>
<sequence>MKKGLLNYVTIIIILMIIILNSTTSIYAYNILGNNDKTLDILIINSYDSKNEWENHIITGFEEKLKEIKPKDLSLNIDLEYLDIRKRNDKAYLDSFNDLLNKKYQYKDIDIVFAIDDGAFEFVKSKVLNSQSVLYHKQILFTGVNNPVELTGEYKKYITGILQANTDQLFNLILYLQPNIDTINIIIDEFIYSNVIKKRVESSKSLFFRPVKINFIQSNYIEDIQNKLKKINDKNQAIVLTGTFMYKSNKSHVKLKDIVNDIKTITDNPIYTNNYAYVFNGVIGGFVDIGEHQGSYVAKEICNILEGNKIEEGILPKSSGMYIFDYKQIYDYNIDILKMPKDSKLLNKPKYALLLPKPLKITVCIVFSLLILIVVYVVYKFIIEIKKSNKNKKLYERAKEREQLKTDFIVNMSHELRTPLNVILSTSKVAELKINTNNYDNKYLLGKLEQINKNSNRLLKLVNNLIDITKFEQGVYEINLENINIVEVVEDIVLASVDYATYKNIDLVFDTEEEEIITAIDKDKIERVILNLLSNAIKFTHKGGSIYVYIKRENDKVFISVEDNGMGIPKDKINEIFNRFYQVSDTLKKHEEGSGIGLCIVEEIVDLHGGKINVYSEVNKGSKFEIILPIYMVEENFKNLQIKDIQQIVKLEMSDVDTKEN</sequence>
<protein>
    <recommendedName>
        <fullName evidence="2">histidine kinase</fullName>
        <ecNumber evidence="2">2.7.13.3</ecNumber>
    </recommendedName>
</protein>
<keyword evidence="5" id="KW-0547">Nucleotide-binding</keyword>
<gene>
    <name evidence="11" type="ORF">CRIB_1519</name>
</gene>
<keyword evidence="7" id="KW-0067">ATP-binding</keyword>
<name>A0A1V1I1M6_9FIRM</name>
<keyword evidence="9" id="KW-0812">Transmembrane</keyword>
<dbReference type="FunFam" id="3.30.565.10:FF:000037">
    <property type="entry name" value="Hybrid sensor histidine kinase/response regulator"/>
    <property type="match status" value="1"/>
</dbReference>